<dbReference type="InterPro" id="IPR029044">
    <property type="entry name" value="Nucleotide-diphossugar_trans"/>
</dbReference>
<gene>
    <name evidence="5" type="ORF">GC096_14155</name>
</gene>
<organism evidence="5 6">
    <name type="scientific">Paenibacillus plantarum</name>
    <dbReference type="NCBI Taxonomy" id="2654975"/>
    <lineage>
        <taxon>Bacteria</taxon>
        <taxon>Bacillati</taxon>
        <taxon>Bacillota</taxon>
        <taxon>Bacilli</taxon>
        <taxon>Bacillales</taxon>
        <taxon>Paenibacillaceae</taxon>
        <taxon>Paenibacillus</taxon>
    </lineage>
</organism>
<comment type="similarity">
    <text evidence="1">Belongs to the glycosyltransferase 2 family.</text>
</comment>
<evidence type="ECO:0000256" key="2">
    <source>
        <dbReference type="ARBA" id="ARBA00022676"/>
    </source>
</evidence>
<dbReference type="SUPFAM" id="SSF53448">
    <property type="entry name" value="Nucleotide-diphospho-sugar transferases"/>
    <property type="match status" value="1"/>
</dbReference>
<dbReference type="EMBL" id="WHNY01000041">
    <property type="protein sequence ID" value="NOU65178.1"/>
    <property type="molecule type" value="Genomic_DNA"/>
</dbReference>
<keyword evidence="6" id="KW-1185">Reference proteome</keyword>
<dbReference type="Gene3D" id="3.90.550.10">
    <property type="entry name" value="Spore Coat Polysaccharide Biosynthesis Protein SpsA, Chain A"/>
    <property type="match status" value="1"/>
</dbReference>
<evidence type="ECO:0000259" key="4">
    <source>
        <dbReference type="Pfam" id="PF00535"/>
    </source>
</evidence>
<dbReference type="CDD" id="cd00761">
    <property type="entry name" value="Glyco_tranf_GTA_type"/>
    <property type="match status" value="1"/>
</dbReference>
<evidence type="ECO:0000256" key="1">
    <source>
        <dbReference type="ARBA" id="ARBA00006739"/>
    </source>
</evidence>
<comment type="caution">
    <text evidence="5">The sequence shown here is derived from an EMBL/GenBank/DDBJ whole genome shotgun (WGS) entry which is preliminary data.</text>
</comment>
<dbReference type="PANTHER" id="PTHR22916">
    <property type="entry name" value="GLYCOSYLTRANSFERASE"/>
    <property type="match status" value="1"/>
</dbReference>
<dbReference type="Proteomes" id="UP000653578">
    <property type="component" value="Unassembled WGS sequence"/>
</dbReference>
<evidence type="ECO:0000256" key="3">
    <source>
        <dbReference type="ARBA" id="ARBA00022679"/>
    </source>
</evidence>
<dbReference type="PANTHER" id="PTHR22916:SF51">
    <property type="entry name" value="GLYCOSYLTRANSFERASE EPSH-RELATED"/>
    <property type="match status" value="1"/>
</dbReference>
<dbReference type="RefSeq" id="WP_171631054.1">
    <property type="nucleotide sequence ID" value="NZ_WHNY01000041.1"/>
</dbReference>
<accession>A0ABX1X9P2</accession>
<proteinExistence type="inferred from homology"/>
<dbReference type="Pfam" id="PF00535">
    <property type="entry name" value="Glycos_transf_2"/>
    <property type="match status" value="1"/>
</dbReference>
<sequence length="345" mass="40166">MSTKVSVIIPVYNAEKYLVPCIESLSSQTLDECEFIFINDGSQDGSAGIIEQFAKLDARIRLVHQENQGVSMARNHGIRLAIGEYVGFVDADDYVEKDMFETLYLTAKEEDYDAVISIFETELAGRKVTTTYPFPMDTKLARGFIEQEIITYLLKSDQMNTVWNKLYKRSSIIDHEVEFPKNMPLGEDGYFNMSFFSHAQLVISKNYMGYHYREVAGSATRNILEKDYFKRALEVYLQDTPQIDTLIKDHYKVKQLKSTKLMRSVMANIHVYLNPTHKISFHQRFRYVTKMVNHPIVSEALPLFYEQEYDNLGRYEKFITYLIQKKSIAGLYFCTRYSKLRSKSI</sequence>
<evidence type="ECO:0000313" key="5">
    <source>
        <dbReference type="EMBL" id="NOU65178.1"/>
    </source>
</evidence>
<reference evidence="5 6" key="1">
    <citation type="submission" date="2019-10" db="EMBL/GenBank/DDBJ databases">
        <title>Description of Paenibacillus humi sp. nov.</title>
        <authorList>
            <person name="Carlier A."/>
            <person name="Qi S."/>
        </authorList>
    </citation>
    <scope>NUCLEOTIDE SEQUENCE [LARGE SCALE GENOMIC DNA]</scope>
    <source>
        <strain evidence="5 6">LMG 31461</strain>
    </source>
</reference>
<evidence type="ECO:0000313" key="6">
    <source>
        <dbReference type="Proteomes" id="UP000653578"/>
    </source>
</evidence>
<dbReference type="InterPro" id="IPR001173">
    <property type="entry name" value="Glyco_trans_2-like"/>
</dbReference>
<name>A0ABX1X9P2_9BACL</name>
<keyword evidence="3" id="KW-0808">Transferase</keyword>
<protein>
    <submittedName>
        <fullName evidence="5">Glycosyltransferase</fullName>
    </submittedName>
</protein>
<keyword evidence="2" id="KW-0328">Glycosyltransferase</keyword>
<feature type="domain" description="Glycosyltransferase 2-like" evidence="4">
    <location>
        <begin position="6"/>
        <end position="169"/>
    </location>
</feature>